<gene>
    <name evidence="1" type="ORF">LCGC14_1752110</name>
</gene>
<organism evidence="1">
    <name type="scientific">marine sediment metagenome</name>
    <dbReference type="NCBI Taxonomy" id="412755"/>
    <lineage>
        <taxon>unclassified sequences</taxon>
        <taxon>metagenomes</taxon>
        <taxon>ecological metagenomes</taxon>
    </lineage>
</organism>
<sequence>MPTLTISGTIAFPLAAESTPPSRTYSYTLVYTEKSTKDLTVTGIQADVDLLNGITDAKAVFVECLTGDGTIEVNSAVLGVDIAAAGGWFQWANPAGGLTELTVTTTADATFRVYVFS</sequence>
<reference evidence="1" key="1">
    <citation type="journal article" date="2015" name="Nature">
        <title>Complex archaea that bridge the gap between prokaryotes and eukaryotes.</title>
        <authorList>
            <person name="Spang A."/>
            <person name="Saw J.H."/>
            <person name="Jorgensen S.L."/>
            <person name="Zaremba-Niedzwiedzka K."/>
            <person name="Martijn J."/>
            <person name="Lind A.E."/>
            <person name="van Eijk R."/>
            <person name="Schleper C."/>
            <person name="Guy L."/>
            <person name="Ettema T.J."/>
        </authorList>
    </citation>
    <scope>NUCLEOTIDE SEQUENCE</scope>
</reference>
<dbReference type="EMBL" id="LAZR01016173">
    <property type="protein sequence ID" value="KKM05631.1"/>
    <property type="molecule type" value="Genomic_DNA"/>
</dbReference>
<dbReference type="AlphaFoldDB" id="A0A0F9JIN3"/>
<protein>
    <submittedName>
        <fullName evidence="1">Uncharacterized protein</fullName>
    </submittedName>
</protein>
<evidence type="ECO:0000313" key="1">
    <source>
        <dbReference type="EMBL" id="KKM05631.1"/>
    </source>
</evidence>
<accession>A0A0F9JIN3</accession>
<comment type="caution">
    <text evidence="1">The sequence shown here is derived from an EMBL/GenBank/DDBJ whole genome shotgun (WGS) entry which is preliminary data.</text>
</comment>
<proteinExistence type="predicted"/>
<name>A0A0F9JIN3_9ZZZZ</name>